<name>A0A4W5N1K2_9TELE</name>
<keyword evidence="3" id="KW-0418">Kinase</keyword>
<keyword evidence="1" id="KW-0808">Transferase</keyword>
<dbReference type="PANTHER" id="PTHR11042">
    <property type="entry name" value="EUKARYOTIC TRANSLATION INITIATION FACTOR 2-ALPHA KINASE EIF2-ALPHA KINASE -RELATED"/>
    <property type="match status" value="1"/>
</dbReference>
<evidence type="ECO:0000259" key="6">
    <source>
        <dbReference type="PROSITE" id="PS50011"/>
    </source>
</evidence>
<evidence type="ECO:0000256" key="2">
    <source>
        <dbReference type="ARBA" id="ARBA00022741"/>
    </source>
</evidence>
<keyword evidence="4" id="KW-0067">ATP-binding</keyword>
<evidence type="ECO:0000256" key="5">
    <source>
        <dbReference type="ARBA" id="ARBA00037982"/>
    </source>
</evidence>
<dbReference type="Ensembl" id="ENSHHUT00000046217.1">
    <property type="protein sequence ID" value="ENSHHUP00000044567.1"/>
    <property type="gene ID" value="ENSHHUG00000027272.1"/>
</dbReference>
<dbReference type="InterPro" id="IPR000719">
    <property type="entry name" value="Prot_kinase_dom"/>
</dbReference>
<dbReference type="PROSITE" id="PS50011">
    <property type="entry name" value="PROTEIN_KINASE_DOM"/>
    <property type="match status" value="1"/>
</dbReference>
<feature type="domain" description="Protein kinase" evidence="6">
    <location>
        <begin position="1"/>
        <end position="131"/>
    </location>
</feature>
<dbReference type="InterPro" id="IPR011009">
    <property type="entry name" value="Kinase-like_dom_sf"/>
</dbReference>
<keyword evidence="2" id="KW-0547">Nucleotide-binding</keyword>
<dbReference type="PROSITE" id="PS00108">
    <property type="entry name" value="PROTEIN_KINASE_ST"/>
    <property type="match status" value="1"/>
</dbReference>
<dbReference type="Proteomes" id="UP000314982">
    <property type="component" value="Unassembled WGS sequence"/>
</dbReference>
<accession>A0A4W5N1K2</accession>
<proteinExistence type="inferred from homology"/>
<evidence type="ECO:0000313" key="7">
    <source>
        <dbReference type="Ensembl" id="ENSHHUP00000044567.1"/>
    </source>
</evidence>
<dbReference type="InterPro" id="IPR050339">
    <property type="entry name" value="CC_SR_Kinase"/>
</dbReference>
<sequence>MEYCEKSTLRDTIDQGLHQDKSRLWSFFREILDGLAYIHQQGMIHRDLKPVNIFLDSQDHVKIGGFGLAADHPANVAAASILDIEESGSVLILKPDPTGTEKQNPSLSNWLIRVSLAHYSVIPLCRRTSTS</sequence>
<dbReference type="GO" id="GO:1990625">
    <property type="term" value="P:negative regulation of cytoplasmic translational initiation in response to stress"/>
    <property type="evidence" value="ECO:0007669"/>
    <property type="project" value="TreeGrafter"/>
</dbReference>
<dbReference type="SUPFAM" id="SSF56112">
    <property type="entry name" value="Protein kinase-like (PK-like)"/>
    <property type="match status" value="1"/>
</dbReference>
<evidence type="ECO:0000256" key="1">
    <source>
        <dbReference type="ARBA" id="ARBA00022679"/>
    </source>
</evidence>
<reference evidence="7" key="2">
    <citation type="submission" date="2025-08" db="UniProtKB">
        <authorList>
            <consortium name="Ensembl"/>
        </authorList>
    </citation>
    <scope>IDENTIFICATION</scope>
</reference>
<evidence type="ECO:0000256" key="3">
    <source>
        <dbReference type="ARBA" id="ARBA00022777"/>
    </source>
</evidence>
<dbReference type="Gene3D" id="1.10.510.10">
    <property type="entry name" value="Transferase(Phosphotransferase) domain 1"/>
    <property type="match status" value="1"/>
</dbReference>
<dbReference type="STRING" id="62062.ENSHHUP00000044567"/>
<organism evidence="7 8">
    <name type="scientific">Hucho hucho</name>
    <name type="common">huchen</name>
    <dbReference type="NCBI Taxonomy" id="62062"/>
    <lineage>
        <taxon>Eukaryota</taxon>
        <taxon>Metazoa</taxon>
        <taxon>Chordata</taxon>
        <taxon>Craniata</taxon>
        <taxon>Vertebrata</taxon>
        <taxon>Euteleostomi</taxon>
        <taxon>Actinopterygii</taxon>
        <taxon>Neopterygii</taxon>
        <taxon>Teleostei</taxon>
        <taxon>Protacanthopterygii</taxon>
        <taxon>Salmoniformes</taxon>
        <taxon>Salmonidae</taxon>
        <taxon>Salmoninae</taxon>
        <taxon>Hucho</taxon>
    </lineage>
</organism>
<dbReference type="AlphaFoldDB" id="A0A4W5N1K2"/>
<dbReference type="InterPro" id="IPR008271">
    <property type="entry name" value="Ser/Thr_kinase_AS"/>
</dbReference>
<reference evidence="8" key="1">
    <citation type="submission" date="2018-06" db="EMBL/GenBank/DDBJ databases">
        <title>Genome assembly of Danube salmon.</title>
        <authorList>
            <person name="Macqueen D.J."/>
            <person name="Gundappa M.K."/>
        </authorList>
    </citation>
    <scope>NUCLEOTIDE SEQUENCE [LARGE SCALE GENOMIC DNA]</scope>
</reference>
<dbReference type="GO" id="GO:0004694">
    <property type="term" value="F:eukaryotic translation initiation factor 2alpha kinase activity"/>
    <property type="evidence" value="ECO:0007669"/>
    <property type="project" value="TreeGrafter"/>
</dbReference>
<evidence type="ECO:0000256" key="4">
    <source>
        <dbReference type="ARBA" id="ARBA00022840"/>
    </source>
</evidence>
<dbReference type="GO" id="GO:0005829">
    <property type="term" value="C:cytosol"/>
    <property type="evidence" value="ECO:0007669"/>
    <property type="project" value="TreeGrafter"/>
</dbReference>
<dbReference type="GeneTree" id="ENSGT00940000156798"/>
<keyword evidence="8" id="KW-1185">Reference proteome</keyword>
<dbReference type="GO" id="GO:0005524">
    <property type="term" value="F:ATP binding"/>
    <property type="evidence" value="ECO:0007669"/>
    <property type="project" value="UniProtKB-KW"/>
</dbReference>
<dbReference type="Pfam" id="PF00069">
    <property type="entry name" value="Pkinase"/>
    <property type="match status" value="1"/>
</dbReference>
<reference evidence="7" key="3">
    <citation type="submission" date="2025-09" db="UniProtKB">
        <authorList>
            <consortium name="Ensembl"/>
        </authorList>
    </citation>
    <scope>IDENTIFICATION</scope>
</reference>
<dbReference type="PANTHER" id="PTHR11042:SF136">
    <property type="entry name" value="EIF-2-ALPHA KINASE GCN2"/>
    <property type="match status" value="1"/>
</dbReference>
<comment type="similarity">
    <text evidence="5">Belongs to the protein kinase superfamily. Ser/Thr protein kinase family. GCN2 subfamily.</text>
</comment>
<dbReference type="GO" id="GO:0005634">
    <property type="term" value="C:nucleus"/>
    <property type="evidence" value="ECO:0007669"/>
    <property type="project" value="TreeGrafter"/>
</dbReference>
<evidence type="ECO:0000313" key="8">
    <source>
        <dbReference type="Proteomes" id="UP000314982"/>
    </source>
</evidence>
<protein>
    <recommendedName>
        <fullName evidence="6">Protein kinase domain-containing protein</fullName>
    </recommendedName>
</protein>